<evidence type="ECO:0000256" key="7">
    <source>
        <dbReference type="ARBA" id="ARBA00023136"/>
    </source>
</evidence>
<dbReference type="KEGG" id="prz:GZH47_22420"/>
<feature type="transmembrane region" description="Helical" evidence="8">
    <location>
        <begin position="153"/>
        <end position="170"/>
    </location>
</feature>
<evidence type="ECO:0000313" key="10">
    <source>
        <dbReference type="EMBL" id="QHW33271.1"/>
    </source>
</evidence>
<dbReference type="GO" id="GO:0016763">
    <property type="term" value="F:pentosyltransferase activity"/>
    <property type="evidence" value="ECO:0007669"/>
    <property type="project" value="TreeGrafter"/>
</dbReference>
<dbReference type="AlphaFoldDB" id="A0A6C0P4K9"/>
<evidence type="ECO:0000256" key="3">
    <source>
        <dbReference type="ARBA" id="ARBA00022676"/>
    </source>
</evidence>
<feature type="transmembrane region" description="Helical" evidence="8">
    <location>
        <begin position="392"/>
        <end position="412"/>
    </location>
</feature>
<evidence type="ECO:0000256" key="4">
    <source>
        <dbReference type="ARBA" id="ARBA00022679"/>
    </source>
</evidence>
<dbReference type="RefSeq" id="WP_162643253.1">
    <property type="nucleotide sequence ID" value="NZ_CP048286.1"/>
</dbReference>
<evidence type="ECO:0000256" key="2">
    <source>
        <dbReference type="ARBA" id="ARBA00022475"/>
    </source>
</evidence>
<comment type="subcellular location">
    <subcellularLocation>
        <location evidence="1">Cell membrane</location>
        <topology evidence="1">Multi-pass membrane protein</topology>
    </subcellularLocation>
</comment>
<feature type="transmembrane region" description="Helical" evidence="8">
    <location>
        <begin position="99"/>
        <end position="118"/>
    </location>
</feature>
<dbReference type="GO" id="GO:0009103">
    <property type="term" value="P:lipopolysaccharide biosynthetic process"/>
    <property type="evidence" value="ECO:0007669"/>
    <property type="project" value="UniProtKB-ARBA"/>
</dbReference>
<dbReference type="InterPro" id="IPR038731">
    <property type="entry name" value="RgtA/B/C-like"/>
</dbReference>
<feature type="transmembrane region" description="Helical" evidence="8">
    <location>
        <begin position="344"/>
        <end position="362"/>
    </location>
</feature>
<proteinExistence type="predicted"/>
<dbReference type="Pfam" id="PF13231">
    <property type="entry name" value="PMT_2"/>
    <property type="match status" value="1"/>
</dbReference>
<dbReference type="Proteomes" id="UP000479114">
    <property type="component" value="Chromosome"/>
</dbReference>
<gene>
    <name evidence="10" type="ORF">GZH47_22420</name>
</gene>
<keyword evidence="6 8" id="KW-1133">Transmembrane helix</keyword>
<accession>A0A6C0P4K9</accession>
<dbReference type="PANTHER" id="PTHR33908:SF11">
    <property type="entry name" value="MEMBRANE PROTEIN"/>
    <property type="match status" value="1"/>
</dbReference>
<feature type="transmembrane region" description="Helical" evidence="8">
    <location>
        <begin position="14"/>
        <end position="34"/>
    </location>
</feature>
<keyword evidence="4 10" id="KW-0808">Transferase</keyword>
<feature type="transmembrane region" description="Helical" evidence="8">
    <location>
        <begin position="216"/>
        <end position="236"/>
    </location>
</feature>
<evidence type="ECO:0000259" key="9">
    <source>
        <dbReference type="Pfam" id="PF13231"/>
    </source>
</evidence>
<dbReference type="PANTHER" id="PTHR33908">
    <property type="entry name" value="MANNOSYLTRANSFERASE YKCB-RELATED"/>
    <property type="match status" value="1"/>
</dbReference>
<keyword evidence="7 8" id="KW-0472">Membrane</keyword>
<feature type="transmembrane region" description="Helical" evidence="8">
    <location>
        <begin position="369"/>
        <end position="386"/>
    </location>
</feature>
<feature type="transmembrane region" description="Helical" evidence="8">
    <location>
        <begin position="124"/>
        <end position="141"/>
    </location>
</feature>
<feature type="transmembrane region" description="Helical" evidence="8">
    <location>
        <begin position="176"/>
        <end position="204"/>
    </location>
</feature>
<dbReference type="InterPro" id="IPR050297">
    <property type="entry name" value="LipidA_mod_glycosyltrf_83"/>
</dbReference>
<dbReference type="GO" id="GO:0005886">
    <property type="term" value="C:plasma membrane"/>
    <property type="evidence" value="ECO:0007669"/>
    <property type="project" value="UniProtKB-SubCell"/>
</dbReference>
<keyword evidence="11" id="KW-1185">Reference proteome</keyword>
<evidence type="ECO:0000256" key="6">
    <source>
        <dbReference type="ARBA" id="ARBA00022989"/>
    </source>
</evidence>
<reference evidence="10 11" key="1">
    <citation type="submission" date="2020-02" db="EMBL/GenBank/DDBJ databases">
        <title>Paenibacillus sp. nov., isolated from rhizosphere soil of tomato.</title>
        <authorList>
            <person name="Weon H.-Y."/>
            <person name="Lee S.A."/>
        </authorList>
    </citation>
    <scope>NUCLEOTIDE SEQUENCE [LARGE SCALE GENOMIC DNA]</scope>
    <source>
        <strain evidence="10 11">14171R-81</strain>
    </source>
</reference>
<organism evidence="10 11">
    <name type="scientific">Paenibacillus rhizovicinus</name>
    <dbReference type="NCBI Taxonomy" id="2704463"/>
    <lineage>
        <taxon>Bacteria</taxon>
        <taxon>Bacillati</taxon>
        <taxon>Bacillota</taxon>
        <taxon>Bacilli</taxon>
        <taxon>Bacillales</taxon>
        <taxon>Paenibacillaceae</taxon>
        <taxon>Paenibacillus</taxon>
    </lineage>
</organism>
<evidence type="ECO:0000313" key="11">
    <source>
        <dbReference type="Proteomes" id="UP000479114"/>
    </source>
</evidence>
<feature type="domain" description="Glycosyltransferase RgtA/B/C/D-like" evidence="9">
    <location>
        <begin position="97"/>
        <end position="235"/>
    </location>
</feature>
<name>A0A6C0P4K9_9BACL</name>
<evidence type="ECO:0000256" key="8">
    <source>
        <dbReference type="SAM" id="Phobius"/>
    </source>
</evidence>
<protein>
    <submittedName>
        <fullName evidence="10">Glycosyltransferase family 39 protein</fullName>
    </submittedName>
</protein>
<sequence length="429" mass="48758">MFSLRTESSRMKKFLWIVIAAVFLVHLIVVLWLGDHFLLGSYELRNNDDVKYVYSAQVLLEQGTLVYNSGLQPTNFIMPAIPVLLSGFMSFLDRDAAVMGFRILQCLMQAASVYLIFILVRETLGRRVAVAAILLDALYVPNLFASGAILTESTFKLLFLLLICSFLYAVKRRTAGAYVFAGIMLGLACYVKPQCALIPVCLLIMWLIHRYSCAEIVKYTAIVGVSSMLLLTPWWIRNYVDFHEFIPFTKSTGNPMLLGALIERAAPPKGFFEQYPEYKGDSKNLFAGYDTEQKRTAKRLIAYGFKHQTLPYTYWFTVGKSIQLFENPFYSRPVPGLPRPAINVMQWIFVLIGFAGIVLALIRSGFKRIMPILLPFLYYWFIHLPFITFGRYGYPLMFILAIFAAYAVVAVLEERGVLRGREKAMGAVD</sequence>
<dbReference type="EMBL" id="CP048286">
    <property type="protein sequence ID" value="QHW33271.1"/>
    <property type="molecule type" value="Genomic_DNA"/>
</dbReference>
<keyword evidence="3" id="KW-0328">Glycosyltransferase</keyword>
<keyword evidence="2" id="KW-1003">Cell membrane</keyword>
<evidence type="ECO:0000256" key="1">
    <source>
        <dbReference type="ARBA" id="ARBA00004651"/>
    </source>
</evidence>
<keyword evidence="5 8" id="KW-0812">Transmembrane</keyword>
<evidence type="ECO:0000256" key="5">
    <source>
        <dbReference type="ARBA" id="ARBA00022692"/>
    </source>
</evidence>